<keyword evidence="3" id="KW-1185">Reference proteome</keyword>
<gene>
    <name evidence="2" type="ORF">G4177_26600</name>
</gene>
<dbReference type="EMBL" id="JAAIYO010000009">
    <property type="protein sequence ID" value="MBE4751746.1"/>
    <property type="molecule type" value="Genomic_DNA"/>
</dbReference>
<organism evidence="2 3">
    <name type="scientific">Corallococcus soli</name>
    <dbReference type="NCBI Taxonomy" id="2710757"/>
    <lineage>
        <taxon>Bacteria</taxon>
        <taxon>Pseudomonadati</taxon>
        <taxon>Myxococcota</taxon>
        <taxon>Myxococcia</taxon>
        <taxon>Myxococcales</taxon>
        <taxon>Cystobacterineae</taxon>
        <taxon>Myxococcaceae</taxon>
        <taxon>Corallococcus</taxon>
    </lineage>
</organism>
<dbReference type="RefSeq" id="WP_193428946.1">
    <property type="nucleotide sequence ID" value="NZ_JAAIYO010000009.1"/>
</dbReference>
<sequence>MSGSIQGHKPFSLFIQKPNAGRPQGTASAPAAAPAAPAPRPQGASLFSDGFTAATPRSAQRNPVLDPFSPPAFLQAPPAAPAPKGPPSVSVGGEASVTVTPDGVSVEGSAQVELERDVGAFSVKVGAYTEVESSQSTDGDMTTFSVEAEVSLKAEASVETPLLDATVTGAAGARGSYQVSLPTAAAAGITTPEQAAAQLSPFAPESLPVGTTIEMHGEAFMETGMSVTFKKIANAIDLSVEESVERAKGMSIAINKVDESTVRVTIGPTEAVSRTNGLGISVAGVEVSLSTTGSVDQQTARQVEFDISTPEGQAAYDRFMATGELPGNDAAKGTTNAATVRYVNGEVSTELTVGVSLGKNTPVSDAYTYTDYDDGRKEFTWSGQIGPVTLDIAGTVGDPSSQTYEATLSGVDPASVEGMRQNFAGMTGTGGSLTMAWTNAEAEQVQQIARDWVAAHDEVSGFPPYSLDKVAPEWVVDIANAATPEEAISLLMSPTANYDTTTVANRVSYMTNFLRDVDGGPMPGTASAK</sequence>
<dbReference type="Proteomes" id="UP001516472">
    <property type="component" value="Unassembled WGS sequence"/>
</dbReference>
<protein>
    <submittedName>
        <fullName evidence="2">Uncharacterized protein</fullName>
    </submittedName>
</protein>
<feature type="compositionally biased region" description="Low complexity" evidence="1">
    <location>
        <begin position="22"/>
        <end position="45"/>
    </location>
</feature>
<comment type="caution">
    <text evidence="2">The sequence shown here is derived from an EMBL/GenBank/DDBJ whole genome shotgun (WGS) entry which is preliminary data.</text>
</comment>
<evidence type="ECO:0000313" key="3">
    <source>
        <dbReference type="Proteomes" id="UP001516472"/>
    </source>
</evidence>
<name>A0ABR9PV11_9BACT</name>
<feature type="region of interest" description="Disordered" evidence="1">
    <location>
        <begin position="1"/>
        <end position="96"/>
    </location>
</feature>
<reference evidence="2 3" key="1">
    <citation type="submission" date="2020-02" db="EMBL/GenBank/DDBJ databases">
        <authorList>
            <person name="Babadi Z.K."/>
            <person name="Risdian C."/>
            <person name="Ebrahimipour G.H."/>
            <person name="Wink J."/>
        </authorList>
    </citation>
    <scope>NUCLEOTIDE SEQUENCE [LARGE SCALE GENOMIC DNA]</scope>
    <source>
        <strain evidence="2 3">ZKHCc1 1396</strain>
    </source>
</reference>
<accession>A0ABR9PV11</accession>
<proteinExistence type="predicted"/>
<evidence type="ECO:0000256" key="1">
    <source>
        <dbReference type="SAM" id="MobiDB-lite"/>
    </source>
</evidence>
<evidence type="ECO:0000313" key="2">
    <source>
        <dbReference type="EMBL" id="MBE4751746.1"/>
    </source>
</evidence>